<feature type="compositionally biased region" description="Gly residues" evidence="6">
    <location>
        <begin position="20"/>
        <end position="34"/>
    </location>
</feature>
<dbReference type="InterPro" id="IPR021131">
    <property type="entry name" value="Ribosomal_uL15/eL18"/>
</dbReference>
<dbReference type="PROSITE" id="PS00475">
    <property type="entry name" value="RIBOSOMAL_L15"/>
    <property type="match status" value="1"/>
</dbReference>
<feature type="region of interest" description="Disordered" evidence="6">
    <location>
        <begin position="12"/>
        <end position="47"/>
    </location>
</feature>
<keyword evidence="2 4" id="KW-0689">Ribosomal protein</keyword>
<dbReference type="InterPro" id="IPR005749">
    <property type="entry name" value="Ribosomal_uL15_bac-type"/>
</dbReference>
<evidence type="ECO:0000256" key="6">
    <source>
        <dbReference type="SAM" id="MobiDB-lite"/>
    </source>
</evidence>
<dbReference type="GO" id="GO:0003735">
    <property type="term" value="F:structural constituent of ribosome"/>
    <property type="evidence" value="ECO:0007669"/>
    <property type="project" value="InterPro"/>
</dbReference>
<dbReference type="Proteomes" id="UP000316562">
    <property type="component" value="Unassembled WGS sequence"/>
</dbReference>
<name>A0A519BIE3_ACIG2</name>
<reference evidence="8 9" key="1">
    <citation type="journal article" date="2019" name="ISME J.">
        <title>Insights into ecological role of a new deltaproteobacterial order Candidatus Acidulodesulfobacterales by metagenomics and metatranscriptomics.</title>
        <authorList>
            <person name="Tan S."/>
            <person name="Liu J."/>
            <person name="Fang Y."/>
            <person name="Hedlund B.P."/>
            <person name="Lian Z.H."/>
            <person name="Huang L.Y."/>
            <person name="Li J.T."/>
            <person name="Huang L.N."/>
            <person name="Li W.J."/>
            <person name="Jiang H.C."/>
            <person name="Dong H.L."/>
            <person name="Shu W.S."/>
        </authorList>
    </citation>
    <scope>NUCLEOTIDE SEQUENCE [LARGE SCALE GENOMIC DNA]</scope>
    <source>
        <strain evidence="8">AP2</strain>
    </source>
</reference>
<gene>
    <name evidence="4" type="primary">rplO</name>
    <name evidence="8" type="ORF">EVJ46_01955</name>
</gene>
<keyword evidence="4" id="KW-0694">RNA-binding</keyword>
<dbReference type="NCBIfam" id="TIGR01071">
    <property type="entry name" value="rplO_bact"/>
    <property type="match status" value="1"/>
</dbReference>
<dbReference type="Pfam" id="PF00828">
    <property type="entry name" value="Ribosomal_L27A"/>
    <property type="match status" value="1"/>
</dbReference>
<dbReference type="InterPro" id="IPR030878">
    <property type="entry name" value="Ribosomal_uL15"/>
</dbReference>
<dbReference type="SUPFAM" id="SSF52080">
    <property type="entry name" value="Ribosomal proteins L15p and L18e"/>
    <property type="match status" value="1"/>
</dbReference>
<protein>
    <recommendedName>
        <fullName evidence="4">Large ribosomal subunit protein uL15</fullName>
    </recommendedName>
</protein>
<evidence type="ECO:0000256" key="1">
    <source>
        <dbReference type="ARBA" id="ARBA00007320"/>
    </source>
</evidence>
<dbReference type="AlphaFoldDB" id="A0A519BIE3"/>
<evidence type="ECO:0000256" key="3">
    <source>
        <dbReference type="ARBA" id="ARBA00023274"/>
    </source>
</evidence>
<dbReference type="PANTHER" id="PTHR12934">
    <property type="entry name" value="50S RIBOSOMAL PROTEIN L15"/>
    <property type="match status" value="1"/>
</dbReference>
<sequence>MISLNKFSKLGNKKKKRLGRGQGSGHGQTSGKGNKGQNARAGGGVRVGFEGGQMPYIRRVPKRGFNNPLREDYIIVNLKDIAGLKEENIDIYMLKDAGLVKNIKGKKFKILGVGEIDRKIKITCNKISKSAKDKIEKAGGTIEII</sequence>
<keyword evidence="4" id="KW-0699">rRNA-binding</keyword>
<dbReference type="GO" id="GO:0019843">
    <property type="term" value="F:rRNA binding"/>
    <property type="evidence" value="ECO:0007669"/>
    <property type="project" value="UniProtKB-UniRule"/>
</dbReference>
<accession>A0A519BIE3</accession>
<dbReference type="Gene3D" id="3.100.10.10">
    <property type="match status" value="1"/>
</dbReference>
<comment type="subunit">
    <text evidence="4">Part of the 50S ribosomal subunit.</text>
</comment>
<proteinExistence type="inferred from homology"/>
<comment type="caution">
    <text evidence="8">The sequence shown here is derived from an EMBL/GenBank/DDBJ whole genome shotgun (WGS) entry which is preliminary data.</text>
</comment>
<evidence type="ECO:0000259" key="7">
    <source>
        <dbReference type="Pfam" id="PF00828"/>
    </source>
</evidence>
<evidence type="ECO:0000313" key="9">
    <source>
        <dbReference type="Proteomes" id="UP000316562"/>
    </source>
</evidence>
<evidence type="ECO:0000256" key="5">
    <source>
        <dbReference type="RuleBase" id="RU003888"/>
    </source>
</evidence>
<dbReference type="InterPro" id="IPR001196">
    <property type="entry name" value="Ribosomal_uL15_CS"/>
</dbReference>
<dbReference type="GO" id="GO:0006412">
    <property type="term" value="P:translation"/>
    <property type="evidence" value="ECO:0007669"/>
    <property type="project" value="UniProtKB-UniRule"/>
</dbReference>
<evidence type="ECO:0000313" key="8">
    <source>
        <dbReference type="EMBL" id="RZD17026.1"/>
    </source>
</evidence>
<dbReference type="EMBL" id="SGBC01000001">
    <property type="protein sequence ID" value="RZD17026.1"/>
    <property type="molecule type" value="Genomic_DNA"/>
</dbReference>
<dbReference type="GO" id="GO:0022625">
    <property type="term" value="C:cytosolic large ribosomal subunit"/>
    <property type="evidence" value="ECO:0007669"/>
    <property type="project" value="TreeGrafter"/>
</dbReference>
<feature type="domain" description="Large ribosomal subunit protein uL15/eL18" evidence="7">
    <location>
        <begin position="76"/>
        <end position="143"/>
    </location>
</feature>
<dbReference type="HAMAP" id="MF_01341">
    <property type="entry name" value="Ribosomal_uL15"/>
    <property type="match status" value="1"/>
</dbReference>
<dbReference type="PANTHER" id="PTHR12934:SF11">
    <property type="entry name" value="LARGE RIBOSOMAL SUBUNIT PROTEIN UL15M"/>
    <property type="match status" value="1"/>
</dbReference>
<comment type="function">
    <text evidence="4">Binds to the 23S rRNA.</text>
</comment>
<keyword evidence="3 4" id="KW-0687">Ribonucleoprotein</keyword>
<comment type="similarity">
    <text evidence="1 4 5">Belongs to the universal ribosomal protein uL15 family.</text>
</comment>
<dbReference type="InterPro" id="IPR036227">
    <property type="entry name" value="Ribosomal_uL15/eL18_sf"/>
</dbReference>
<evidence type="ECO:0000256" key="2">
    <source>
        <dbReference type="ARBA" id="ARBA00022980"/>
    </source>
</evidence>
<organism evidence="8 9">
    <name type="scientific">Acididesulfobacter guangdongensis</name>
    <dbReference type="NCBI Taxonomy" id="2597225"/>
    <lineage>
        <taxon>Bacteria</taxon>
        <taxon>Deltaproteobacteria</taxon>
        <taxon>Candidatus Acidulodesulfobacterales</taxon>
        <taxon>Candidatus Acididesulfobacter</taxon>
    </lineage>
</organism>
<evidence type="ECO:0000256" key="4">
    <source>
        <dbReference type="HAMAP-Rule" id="MF_01341"/>
    </source>
</evidence>